<dbReference type="RefSeq" id="XP_014538217.1">
    <property type="nucleotide sequence ID" value="XM_014682731.1"/>
</dbReference>
<reference evidence="2 3" key="1">
    <citation type="submission" date="2020-08" db="EMBL/GenBank/DDBJ databases">
        <title>The completed genome sequence of the pathogenic ascomycete fungus Penicillium digitatum.</title>
        <authorList>
            <person name="Wang M."/>
        </authorList>
    </citation>
    <scope>NUCLEOTIDE SEQUENCE [LARGE SCALE GENOMIC DNA]</scope>
    <source>
        <strain evidence="2 3">PdW03</strain>
    </source>
</reference>
<dbReference type="KEGG" id="pdp:PDIP_08320"/>
<proteinExistence type="predicted"/>
<protein>
    <submittedName>
        <fullName evidence="2">Putative phosphatidylinositol n-acetylglucosaminyltransferase gpi3 subunit</fullName>
    </submittedName>
</protein>
<keyword evidence="2" id="KW-0328">Glycosyltransferase</keyword>
<dbReference type="Proteomes" id="UP000595662">
    <property type="component" value="Chromosome 6"/>
</dbReference>
<dbReference type="AlphaFoldDB" id="A0A7T6XW21"/>
<dbReference type="VEuPathDB" id="FungiDB:PDIP_08320"/>
<evidence type="ECO:0000256" key="1">
    <source>
        <dbReference type="SAM" id="MobiDB-lite"/>
    </source>
</evidence>
<accession>A0A7T6XW21</accession>
<dbReference type="OMA" id="NPSDPIH"/>
<sequence length="163" mass="17081">MSTSSKATNAANFKQGAFNPSAPRGDPITDKGHQLGRKINEADQHPEYHGQPFPSGTAPASNSHVPNPISSVPGQGNNSSVSAGQENEVATYTSASETLRGATSGDVNRGLGTPMQRQTNTEVRHNGAHGRKKQTSGLEGIGSSMQERGSGGQFAEQRALERE</sequence>
<dbReference type="EMBL" id="CP060779">
    <property type="protein sequence ID" value="QQK48107.1"/>
    <property type="molecule type" value="Genomic_DNA"/>
</dbReference>
<feature type="region of interest" description="Disordered" evidence="1">
    <location>
        <begin position="1"/>
        <end position="163"/>
    </location>
</feature>
<gene>
    <name evidence="2" type="ORF">Pdw03_5742</name>
</gene>
<evidence type="ECO:0000313" key="3">
    <source>
        <dbReference type="Proteomes" id="UP000595662"/>
    </source>
</evidence>
<evidence type="ECO:0000313" key="2">
    <source>
        <dbReference type="EMBL" id="QQK48107.1"/>
    </source>
</evidence>
<organism evidence="2 3">
    <name type="scientific">Penicillium digitatum</name>
    <name type="common">Green mold</name>
    <dbReference type="NCBI Taxonomy" id="36651"/>
    <lineage>
        <taxon>Eukaryota</taxon>
        <taxon>Fungi</taxon>
        <taxon>Dikarya</taxon>
        <taxon>Ascomycota</taxon>
        <taxon>Pezizomycotina</taxon>
        <taxon>Eurotiomycetes</taxon>
        <taxon>Eurotiomycetidae</taxon>
        <taxon>Eurotiales</taxon>
        <taxon>Aspergillaceae</taxon>
        <taxon>Penicillium</taxon>
    </lineage>
</organism>
<feature type="compositionally biased region" description="Polar residues" evidence="1">
    <location>
        <begin position="1"/>
        <end position="12"/>
    </location>
</feature>
<dbReference type="GO" id="GO:0016757">
    <property type="term" value="F:glycosyltransferase activity"/>
    <property type="evidence" value="ECO:0007669"/>
    <property type="project" value="UniProtKB-KW"/>
</dbReference>
<keyword evidence="2" id="KW-0808">Transferase</keyword>
<feature type="compositionally biased region" description="Basic and acidic residues" evidence="1">
    <location>
        <begin position="27"/>
        <end position="48"/>
    </location>
</feature>
<dbReference type="GeneID" id="26229155"/>
<feature type="compositionally biased region" description="Polar residues" evidence="1">
    <location>
        <begin position="58"/>
        <end position="97"/>
    </location>
</feature>
<name>A0A7T6XW21_PENDI</name>